<feature type="non-terminal residue" evidence="2">
    <location>
        <position position="1"/>
    </location>
</feature>
<evidence type="ECO:0000313" key="2">
    <source>
        <dbReference type="EMBL" id="GAI22445.1"/>
    </source>
</evidence>
<dbReference type="AlphaFoldDB" id="X1N6H4"/>
<feature type="region of interest" description="Disordered" evidence="1">
    <location>
        <begin position="1"/>
        <end position="20"/>
    </location>
</feature>
<proteinExistence type="predicted"/>
<protein>
    <submittedName>
        <fullName evidence="2">Uncharacterized protein</fullName>
    </submittedName>
</protein>
<dbReference type="EMBL" id="BARV01013425">
    <property type="protein sequence ID" value="GAI22445.1"/>
    <property type="molecule type" value="Genomic_DNA"/>
</dbReference>
<sequence length="35" mass="4138">ERSIGGLRTVTMSEEEYREKRQKIKKQLEEEGGLE</sequence>
<gene>
    <name evidence="2" type="ORF">S06H3_24248</name>
</gene>
<comment type="caution">
    <text evidence="2">The sequence shown here is derived from an EMBL/GenBank/DDBJ whole genome shotgun (WGS) entry which is preliminary data.</text>
</comment>
<reference evidence="2" key="1">
    <citation type="journal article" date="2014" name="Front. Microbiol.">
        <title>High frequency of phylogenetically diverse reductive dehalogenase-homologous genes in deep subseafloor sedimentary metagenomes.</title>
        <authorList>
            <person name="Kawai M."/>
            <person name="Futagami T."/>
            <person name="Toyoda A."/>
            <person name="Takaki Y."/>
            <person name="Nishi S."/>
            <person name="Hori S."/>
            <person name="Arai W."/>
            <person name="Tsubouchi T."/>
            <person name="Morono Y."/>
            <person name="Uchiyama I."/>
            <person name="Ito T."/>
            <person name="Fujiyama A."/>
            <person name="Inagaki F."/>
            <person name="Takami H."/>
        </authorList>
    </citation>
    <scope>NUCLEOTIDE SEQUENCE</scope>
    <source>
        <strain evidence="2">Expedition CK06-06</strain>
    </source>
</reference>
<accession>X1N6H4</accession>
<name>X1N6H4_9ZZZZ</name>
<organism evidence="2">
    <name type="scientific">marine sediment metagenome</name>
    <dbReference type="NCBI Taxonomy" id="412755"/>
    <lineage>
        <taxon>unclassified sequences</taxon>
        <taxon>metagenomes</taxon>
        <taxon>ecological metagenomes</taxon>
    </lineage>
</organism>
<evidence type="ECO:0000256" key="1">
    <source>
        <dbReference type="SAM" id="MobiDB-lite"/>
    </source>
</evidence>